<comment type="caution">
    <text evidence="2">The sequence shown here is derived from an EMBL/GenBank/DDBJ whole genome shotgun (WGS) entry which is preliminary data.</text>
</comment>
<keyword evidence="3" id="KW-1185">Reference proteome</keyword>
<dbReference type="STRING" id="151549.A0A4C1VZ20"/>
<dbReference type="InterPro" id="IPR008042">
    <property type="entry name" value="Retrotrans_Pao"/>
</dbReference>
<sequence length="481" mass="54745">MPSKRQVLSFVISIFDPLDRDARTWLDWLREIRELTTLAIPRYYELETRTVELHVFGDASEQAYAAVAYWREVRADSSVHIALVAEKARVASNKPISIPRLELQAALLTCRLASTVIKEHDEIKVSRRVMWTDTKTVLQWIRSNPQNYKPYVAHHLAEIDERSKVNDWRWVNSADNPADDALRDNTPYRSKNDRWFTGPAFLKAPECEWPVDKNLSRSDESDDELRPETVCVVTQPGEVIDVYRFSSWTRLIRSLASALLFVKKCRRQQVGALTVSNLREAGMLLVKCSQARKFSCNTATIKQGRPLLTTSRLQHSTPHSQTTYSESVDECATNPHSPPKRNIPSFWTGATERRSCWSTSITARLVTETTRASRPLSTVSSAARTASPTQKGDLPPARVDGGHRPFTYCGMDYFGPMEVTIGRRHEKRWECCSRVSRHARPNNLELEDFICRDRSAWDAVGVIALWMPQGGHLAIGNHVEV</sequence>
<dbReference type="OrthoDB" id="5983986at2759"/>
<protein>
    <submittedName>
        <fullName evidence="2">Uncharacterized protein</fullName>
    </submittedName>
</protein>
<feature type="compositionally biased region" description="Polar residues" evidence="1">
    <location>
        <begin position="375"/>
        <end position="390"/>
    </location>
</feature>
<reference evidence="2 3" key="1">
    <citation type="journal article" date="2019" name="Commun. Biol.">
        <title>The bagworm genome reveals a unique fibroin gene that provides high tensile strength.</title>
        <authorList>
            <person name="Kono N."/>
            <person name="Nakamura H."/>
            <person name="Ohtoshi R."/>
            <person name="Tomita M."/>
            <person name="Numata K."/>
            <person name="Arakawa K."/>
        </authorList>
    </citation>
    <scope>NUCLEOTIDE SEQUENCE [LARGE SCALE GENOMIC DNA]</scope>
</reference>
<dbReference type="Proteomes" id="UP000299102">
    <property type="component" value="Unassembled WGS sequence"/>
</dbReference>
<evidence type="ECO:0000313" key="2">
    <source>
        <dbReference type="EMBL" id="GBP43065.1"/>
    </source>
</evidence>
<feature type="region of interest" description="Disordered" evidence="1">
    <location>
        <begin position="375"/>
        <end position="399"/>
    </location>
</feature>
<dbReference type="EMBL" id="BGZK01000429">
    <property type="protein sequence ID" value="GBP43065.1"/>
    <property type="molecule type" value="Genomic_DNA"/>
</dbReference>
<proteinExistence type="predicted"/>
<evidence type="ECO:0000256" key="1">
    <source>
        <dbReference type="SAM" id="MobiDB-lite"/>
    </source>
</evidence>
<dbReference type="Pfam" id="PF05380">
    <property type="entry name" value="Peptidase_A17"/>
    <property type="match status" value="1"/>
</dbReference>
<accession>A0A4C1VZ20</accession>
<feature type="compositionally biased region" description="Polar residues" evidence="1">
    <location>
        <begin position="313"/>
        <end position="326"/>
    </location>
</feature>
<dbReference type="PANTHER" id="PTHR47331">
    <property type="entry name" value="PHD-TYPE DOMAIN-CONTAINING PROTEIN"/>
    <property type="match status" value="1"/>
</dbReference>
<feature type="region of interest" description="Disordered" evidence="1">
    <location>
        <begin position="313"/>
        <end position="345"/>
    </location>
</feature>
<gene>
    <name evidence="2" type="ORF">EVAR_96327_1</name>
</gene>
<dbReference type="AlphaFoldDB" id="A0A4C1VZ20"/>
<organism evidence="2 3">
    <name type="scientific">Eumeta variegata</name>
    <name type="common">Bagworm moth</name>
    <name type="synonym">Eumeta japonica</name>
    <dbReference type="NCBI Taxonomy" id="151549"/>
    <lineage>
        <taxon>Eukaryota</taxon>
        <taxon>Metazoa</taxon>
        <taxon>Ecdysozoa</taxon>
        <taxon>Arthropoda</taxon>
        <taxon>Hexapoda</taxon>
        <taxon>Insecta</taxon>
        <taxon>Pterygota</taxon>
        <taxon>Neoptera</taxon>
        <taxon>Endopterygota</taxon>
        <taxon>Lepidoptera</taxon>
        <taxon>Glossata</taxon>
        <taxon>Ditrysia</taxon>
        <taxon>Tineoidea</taxon>
        <taxon>Psychidae</taxon>
        <taxon>Oiketicinae</taxon>
        <taxon>Eumeta</taxon>
    </lineage>
</organism>
<evidence type="ECO:0000313" key="3">
    <source>
        <dbReference type="Proteomes" id="UP000299102"/>
    </source>
</evidence>
<name>A0A4C1VZ20_EUMVA</name>